<dbReference type="SUPFAM" id="SSF52540">
    <property type="entry name" value="P-loop containing nucleoside triphosphate hydrolases"/>
    <property type="match status" value="1"/>
</dbReference>
<dbReference type="GO" id="GO:0016887">
    <property type="term" value="F:ATP hydrolysis activity"/>
    <property type="evidence" value="ECO:0007669"/>
    <property type="project" value="InterPro"/>
</dbReference>
<keyword evidence="2" id="KW-0547">Nucleotide-binding</keyword>
<evidence type="ECO:0000256" key="1">
    <source>
        <dbReference type="ARBA" id="ARBA00022448"/>
    </source>
</evidence>
<keyword evidence="3 5" id="KW-0067">ATP-binding</keyword>
<dbReference type="SMART" id="SM00382">
    <property type="entry name" value="AAA"/>
    <property type="match status" value="1"/>
</dbReference>
<dbReference type="PANTHER" id="PTHR42939:SF1">
    <property type="entry name" value="ABC TRANSPORTER ATP-BINDING PROTEIN ALBC-RELATED"/>
    <property type="match status" value="1"/>
</dbReference>
<dbReference type="PROSITE" id="PS50893">
    <property type="entry name" value="ABC_TRANSPORTER_2"/>
    <property type="match status" value="1"/>
</dbReference>
<organism evidence="5 6">
    <name type="scientific">Hathewaya proteolytica DSM 3090</name>
    <dbReference type="NCBI Taxonomy" id="1121331"/>
    <lineage>
        <taxon>Bacteria</taxon>
        <taxon>Bacillati</taxon>
        <taxon>Bacillota</taxon>
        <taxon>Clostridia</taxon>
        <taxon>Eubacteriales</taxon>
        <taxon>Clostridiaceae</taxon>
        <taxon>Hathewaya</taxon>
    </lineage>
</organism>
<reference evidence="5 6" key="1">
    <citation type="submission" date="2016-11" db="EMBL/GenBank/DDBJ databases">
        <authorList>
            <person name="Jaros S."/>
            <person name="Januszkiewicz K."/>
            <person name="Wedrychowicz H."/>
        </authorList>
    </citation>
    <scope>NUCLEOTIDE SEQUENCE [LARGE SCALE GENOMIC DNA]</scope>
    <source>
        <strain evidence="5 6">DSM 3090</strain>
    </source>
</reference>
<dbReference type="RefSeq" id="WP_072903318.1">
    <property type="nucleotide sequence ID" value="NZ_FRAD01000009.1"/>
</dbReference>
<evidence type="ECO:0000313" key="6">
    <source>
        <dbReference type="Proteomes" id="UP000183952"/>
    </source>
</evidence>
<dbReference type="AlphaFoldDB" id="A0A1M6N7X5"/>
<protein>
    <submittedName>
        <fullName evidence="5">ABC-2 type transport system ATP-binding protein</fullName>
    </submittedName>
</protein>
<keyword evidence="1" id="KW-0813">Transport</keyword>
<dbReference type="EMBL" id="FRAD01000009">
    <property type="protein sequence ID" value="SHJ91789.1"/>
    <property type="molecule type" value="Genomic_DNA"/>
</dbReference>
<dbReference type="GO" id="GO:0005524">
    <property type="term" value="F:ATP binding"/>
    <property type="evidence" value="ECO:0007669"/>
    <property type="project" value="UniProtKB-KW"/>
</dbReference>
<dbReference type="Gene3D" id="3.40.50.300">
    <property type="entry name" value="P-loop containing nucleotide triphosphate hydrolases"/>
    <property type="match status" value="1"/>
</dbReference>
<evidence type="ECO:0000259" key="4">
    <source>
        <dbReference type="PROSITE" id="PS50893"/>
    </source>
</evidence>
<dbReference type="STRING" id="1121331.SAMN02745248_01310"/>
<dbReference type="InterPro" id="IPR027417">
    <property type="entry name" value="P-loop_NTPase"/>
</dbReference>
<feature type="domain" description="ABC transporter" evidence="4">
    <location>
        <begin position="2"/>
        <end position="233"/>
    </location>
</feature>
<accession>A0A1M6N7X5</accession>
<name>A0A1M6N7X5_9CLOT</name>
<sequence>MIEVINVGKNYYNRRDKKKYSIISNINFKIEPGDIIGLVGKNGVGKSTLLSIIASITENYDGEVLYNGENIKKQLVSYRSKVGYVPQNAVLFDELTVKENLDFFQNVQELDQEVKDMIYALELEIYMDKKVKILSGGIKNRVNIAVAMMNNPKILIMDEPLVGISLGIKRNVFNMLKEFSEEGKYIIMSTHELDTLENICSHLIIVKEEGSIQFKPMKEIMAEAYAQKVDLIEYLHIIGGI</sequence>
<dbReference type="CDD" id="cd03230">
    <property type="entry name" value="ABC_DR_subfamily_A"/>
    <property type="match status" value="1"/>
</dbReference>
<dbReference type="PANTHER" id="PTHR42939">
    <property type="entry name" value="ABC TRANSPORTER ATP-BINDING PROTEIN ALBC-RELATED"/>
    <property type="match status" value="1"/>
</dbReference>
<proteinExistence type="predicted"/>
<dbReference type="InterPro" id="IPR051782">
    <property type="entry name" value="ABC_Transporter_VariousFunc"/>
</dbReference>
<dbReference type="InterPro" id="IPR003439">
    <property type="entry name" value="ABC_transporter-like_ATP-bd"/>
</dbReference>
<dbReference type="OrthoDB" id="9804819at2"/>
<dbReference type="Proteomes" id="UP000183952">
    <property type="component" value="Unassembled WGS sequence"/>
</dbReference>
<evidence type="ECO:0000313" key="5">
    <source>
        <dbReference type="EMBL" id="SHJ91789.1"/>
    </source>
</evidence>
<evidence type="ECO:0000256" key="3">
    <source>
        <dbReference type="ARBA" id="ARBA00022840"/>
    </source>
</evidence>
<keyword evidence="6" id="KW-1185">Reference proteome</keyword>
<evidence type="ECO:0000256" key="2">
    <source>
        <dbReference type="ARBA" id="ARBA00022741"/>
    </source>
</evidence>
<dbReference type="Pfam" id="PF00005">
    <property type="entry name" value="ABC_tran"/>
    <property type="match status" value="1"/>
</dbReference>
<gene>
    <name evidence="5" type="ORF">SAMN02745248_01310</name>
</gene>
<dbReference type="InterPro" id="IPR003593">
    <property type="entry name" value="AAA+_ATPase"/>
</dbReference>